<comment type="caution">
    <text evidence="1">The sequence shown here is derived from an EMBL/GenBank/DDBJ whole genome shotgun (WGS) entry which is preliminary data.</text>
</comment>
<evidence type="ECO:0000313" key="1">
    <source>
        <dbReference type="EMBL" id="MBB4843385.1"/>
    </source>
</evidence>
<reference evidence="1 2" key="1">
    <citation type="submission" date="2020-08" db="EMBL/GenBank/DDBJ databases">
        <title>Functional genomics of gut bacteria from endangered species of beetles.</title>
        <authorList>
            <person name="Carlos-Shanley C."/>
        </authorList>
    </citation>
    <scope>NUCLEOTIDE SEQUENCE [LARGE SCALE GENOMIC DNA]</scope>
    <source>
        <strain evidence="1 2">S00239</strain>
    </source>
</reference>
<keyword evidence="2" id="KW-1185">Reference proteome</keyword>
<name>A0A840L9E8_9BURK</name>
<dbReference type="Proteomes" id="UP000562027">
    <property type="component" value="Unassembled WGS sequence"/>
</dbReference>
<dbReference type="AlphaFoldDB" id="A0A840L9E8"/>
<dbReference type="EMBL" id="JACHLP010000003">
    <property type="protein sequence ID" value="MBB4843385.1"/>
    <property type="molecule type" value="Genomic_DNA"/>
</dbReference>
<protein>
    <submittedName>
        <fullName evidence="1">Uncharacterized protein</fullName>
    </submittedName>
</protein>
<proteinExistence type="predicted"/>
<accession>A0A840L9E8</accession>
<organism evidence="1 2">
    <name type="scientific">Roseateles oligotrophus</name>
    <dbReference type="NCBI Taxonomy" id="1769250"/>
    <lineage>
        <taxon>Bacteria</taxon>
        <taxon>Pseudomonadati</taxon>
        <taxon>Pseudomonadota</taxon>
        <taxon>Betaproteobacteria</taxon>
        <taxon>Burkholderiales</taxon>
        <taxon>Sphaerotilaceae</taxon>
        <taxon>Roseateles</taxon>
    </lineage>
</organism>
<evidence type="ECO:0000313" key="2">
    <source>
        <dbReference type="Proteomes" id="UP000562027"/>
    </source>
</evidence>
<gene>
    <name evidence="1" type="ORF">HNP55_001904</name>
</gene>
<sequence>MAVYNFEKAKTQLADKLAFRSLLAGANQVIDSNKHTVLTSYRSPDDPGVVARLLTPSSRQLEVPRGPFYTAQYEARPS</sequence>